<evidence type="ECO:0000313" key="6">
    <source>
        <dbReference type="EMBL" id="KIM90068.1"/>
    </source>
</evidence>
<evidence type="ECO:0000256" key="4">
    <source>
        <dbReference type="SAM" id="MobiDB-lite"/>
    </source>
</evidence>
<dbReference type="InterPro" id="IPR043573">
    <property type="entry name" value="Fig4-like"/>
</dbReference>
<dbReference type="GO" id="GO:0043813">
    <property type="term" value="F:phosphatidylinositol-3,5-bisphosphate 5-phosphatase activity"/>
    <property type="evidence" value="ECO:0007669"/>
    <property type="project" value="InterPro"/>
</dbReference>
<dbReference type="EMBL" id="KN832974">
    <property type="protein sequence ID" value="KIM90068.1"/>
    <property type="molecule type" value="Genomic_DNA"/>
</dbReference>
<dbReference type="GO" id="GO:0046856">
    <property type="term" value="P:phosphatidylinositol dephosphorylation"/>
    <property type="evidence" value="ECO:0007669"/>
    <property type="project" value="InterPro"/>
</dbReference>
<evidence type="ECO:0000313" key="7">
    <source>
        <dbReference type="Proteomes" id="UP000054166"/>
    </source>
</evidence>
<feature type="compositionally biased region" description="Low complexity" evidence="4">
    <location>
        <begin position="31"/>
        <end position="49"/>
    </location>
</feature>
<evidence type="ECO:0000256" key="3">
    <source>
        <dbReference type="ARBA" id="ARBA00023136"/>
    </source>
</evidence>
<dbReference type="AlphaFoldDB" id="A0A0C3BU39"/>
<dbReference type="OrthoDB" id="405996at2759"/>
<dbReference type="Pfam" id="PF02383">
    <property type="entry name" value="Syja_N"/>
    <property type="match status" value="1"/>
</dbReference>
<gene>
    <name evidence="6" type="ORF">PILCRDRAFT_2300</name>
</gene>
<sequence>MSESAAPHEPSLLSPPKSIRDLGYEFQLPRSTSEAASPASIPATIPATPSTVSTELAPVSIAQPGKARASGFIQSTRGPQSTRFILYENKLRFYIIASNASDSRHRIIKVDRSSQDELVVVEDEAEYSGKQMSAMLKMLDDGNKGSGGLGKPKVFFGIAGFIRFTAGWYMMLISKRSVVALLGGHYLYHCENTDIVPVCSNQKIEKPAEEQRLMNVFKQVDMSKNFYFSYTYDLTSTLQHNLTATNRSVQGKWPFNDRFAWNFHLLTAPFTGQDGPAVKPHWLLPLVHGHVDQAKLTVLGRVIFVTLIARRSRHFAGARYLKRGVNNEGNVANEVETEQIVTEALTTPFYYPAQRDSLKGHQRRRPSPNYTSFVQYRGSIPIYWTQETTSMSPRPPIEISVIDPFYTAASRHFDDLFRRYGAPITILNLIKKREPQPRESKLLDEYTQCVEYLNQFLPQDKKMVYRAWDMSRAYKEKTQDVISYLEDIAEESIQITGFFHSGPEPFSHYLQSEADESEVPWRSTISLQNGICRTNCVDCLDRTNAAQFVFGKRALGHQLYALGVVDNPNLAFDSDAVNMLTEMYHDHGDTIALQYTGSALVNRVETYRRLPHWNSHSRDIIENIRRFYTNALLDADKQTAIDLFLGINTEQTITRPPVRGGYQAWFHKEHLEPAFVLDECERGINDVVETKGDFWVEYYRPLLFTSLGKHFAYSMNSTLKLPGKTAKDINHSPFLAHSTRTVHQPRLMEGVRRWMGTHPTSSPQKIHGKPVSRVDVTKALAEPELNPHSTEVIARQLLDPVVSEEEEEEYQGYIDQCQELVEAAVDRKDRIVYQTAARTAIGETADWQDDIADDAFFNYVERGTAQYLDGAGRKDALPVAFNYERWIGGLGQRVL</sequence>
<dbReference type="GO" id="GO:0012505">
    <property type="term" value="C:endomembrane system"/>
    <property type="evidence" value="ECO:0007669"/>
    <property type="project" value="UniProtKB-SubCell"/>
</dbReference>
<dbReference type="InParanoid" id="A0A0C3BU39"/>
<accession>A0A0C3BU39</accession>
<dbReference type="PANTHER" id="PTHR45738">
    <property type="entry name" value="POLYPHOSPHOINOSITIDE PHOSPHATASE"/>
    <property type="match status" value="1"/>
</dbReference>
<feature type="region of interest" description="Disordered" evidence="4">
    <location>
        <begin position="30"/>
        <end position="49"/>
    </location>
</feature>
<protein>
    <recommendedName>
        <fullName evidence="5">SAC domain-containing protein</fullName>
    </recommendedName>
</protein>
<organism evidence="6 7">
    <name type="scientific">Piloderma croceum (strain F 1598)</name>
    <dbReference type="NCBI Taxonomy" id="765440"/>
    <lineage>
        <taxon>Eukaryota</taxon>
        <taxon>Fungi</taxon>
        <taxon>Dikarya</taxon>
        <taxon>Basidiomycota</taxon>
        <taxon>Agaricomycotina</taxon>
        <taxon>Agaricomycetes</taxon>
        <taxon>Agaricomycetidae</taxon>
        <taxon>Atheliales</taxon>
        <taxon>Atheliaceae</taxon>
        <taxon>Piloderma</taxon>
    </lineage>
</organism>
<comment type="subcellular location">
    <subcellularLocation>
        <location evidence="1">Endomembrane system</location>
    </subcellularLocation>
</comment>
<reference evidence="7" key="2">
    <citation type="submission" date="2015-01" db="EMBL/GenBank/DDBJ databases">
        <title>Evolutionary Origins and Diversification of the Mycorrhizal Mutualists.</title>
        <authorList>
            <consortium name="DOE Joint Genome Institute"/>
            <consortium name="Mycorrhizal Genomics Consortium"/>
            <person name="Kohler A."/>
            <person name="Kuo A."/>
            <person name="Nagy L.G."/>
            <person name="Floudas D."/>
            <person name="Copeland A."/>
            <person name="Barry K.W."/>
            <person name="Cichocki N."/>
            <person name="Veneault-Fourrey C."/>
            <person name="LaButti K."/>
            <person name="Lindquist E.A."/>
            <person name="Lipzen A."/>
            <person name="Lundell T."/>
            <person name="Morin E."/>
            <person name="Murat C."/>
            <person name="Riley R."/>
            <person name="Ohm R."/>
            <person name="Sun H."/>
            <person name="Tunlid A."/>
            <person name="Henrissat B."/>
            <person name="Grigoriev I.V."/>
            <person name="Hibbett D.S."/>
            <person name="Martin F."/>
        </authorList>
    </citation>
    <scope>NUCLEOTIDE SEQUENCE [LARGE SCALE GENOMIC DNA]</scope>
    <source>
        <strain evidence="7">F 1598</strain>
    </source>
</reference>
<evidence type="ECO:0000256" key="1">
    <source>
        <dbReference type="ARBA" id="ARBA00004308"/>
    </source>
</evidence>
<proteinExistence type="predicted"/>
<evidence type="ECO:0000256" key="2">
    <source>
        <dbReference type="ARBA" id="ARBA00022801"/>
    </source>
</evidence>
<dbReference type="PROSITE" id="PS50275">
    <property type="entry name" value="SAC"/>
    <property type="match status" value="1"/>
</dbReference>
<keyword evidence="7" id="KW-1185">Reference proteome</keyword>
<dbReference type="FunCoup" id="A0A0C3BU39">
    <property type="interactions" value="715"/>
</dbReference>
<dbReference type="PANTHER" id="PTHR45738:SF5">
    <property type="entry name" value="POLYPHOSPHOINOSITIDE PHOSPHATASE"/>
    <property type="match status" value="1"/>
</dbReference>
<feature type="domain" description="SAC" evidence="5">
    <location>
        <begin position="217"/>
        <end position="597"/>
    </location>
</feature>
<reference evidence="6 7" key="1">
    <citation type="submission" date="2014-04" db="EMBL/GenBank/DDBJ databases">
        <authorList>
            <consortium name="DOE Joint Genome Institute"/>
            <person name="Kuo A."/>
            <person name="Tarkka M."/>
            <person name="Buscot F."/>
            <person name="Kohler A."/>
            <person name="Nagy L.G."/>
            <person name="Floudas D."/>
            <person name="Copeland A."/>
            <person name="Barry K.W."/>
            <person name="Cichocki N."/>
            <person name="Veneault-Fourrey C."/>
            <person name="LaButti K."/>
            <person name="Lindquist E.A."/>
            <person name="Lipzen A."/>
            <person name="Lundell T."/>
            <person name="Morin E."/>
            <person name="Murat C."/>
            <person name="Sun H."/>
            <person name="Tunlid A."/>
            <person name="Henrissat B."/>
            <person name="Grigoriev I.V."/>
            <person name="Hibbett D.S."/>
            <person name="Martin F."/>
            <person name="Nordberg H.P."/>
            <person name="Cantor M.N."/>
            <person name="Hua S.X."/>
        </authorList>
    </citation>
    <scope>NUCLEOTIDE SEQUENCE [LARGE SCALE GENOMIC DNA]</scope>
    <source>
        <strain evidence="6 7">F 1598</strain>
    </source>
</reference>
<dbReference type="STRING" id="765440.A0A0C3BU39"/>
<dbReference type="Proteomes" id="UP000054166">
    <property type="component" value="Unassembled WGS sequence"/>
</dbReference>
<evidence type="ECO:0000259" key="5">
    <source>
        <dbReference type="PROSITE" id="PS50275"/>
    </source>
</evidence>
<keyword evidence="3" id="KW-0472">Membrane</keyword>
<keyword evidence="2" id="KW-0378">Hydrolase</keyword>
<dbReference type="HOGENOM" id="CLU_003016_0_2_1"/>
<name>A0A0C3BU39_PILCF</name>
<dbReference type="InterPro" id="IPR002013">
    <property type="entry name" value="SAC_dom"/>
</dbReference>